<feature type="non-terminal residue" evidence="2">
    <location>
        <position position="74"/>
    </location>
</feature>
<organism evidence="2 3">
    <name type="scientific">Candidatus Obscuribacter phosphatis</name>
    <dbReference type="NCBI Taxonomy" id="1906157"/>
    <lineage>
        <taxon>Bacteria</taxon>
        <taxon>Bacillati</taxon>
        <taxon>Candidatus Melainabacteria</taxon>
        <taxon>Candidatus Obscuribacterales</taxon>
        <taxon>Candidatus Obscuribacteraceae</taxon>
        <taxon>Candidatus Obscuribacter</taxon>
    </lineage>
</organism>
<gene>
    <name evidence="2" type="ORF">J0M35_15865</name>
</gene>
<sequence length="74" mass="8027">MQIKEALAYLRRLRGFREEPYLQAKCLLLNGYLRNSGLKAVVVGISGGIDSALTLAIAVRAAKLPDSPIEKITA</sequence>
<name>A0A8J7P8G0_9BACT</name>
<accession>A0A8J7P8G0</accession>
<dbReference type="EMBL" id="JAFLCK010000025">
    <property type="protein sequence ID" value="MBN8661844.1"/>
    <property type="molecule type" value="Genomic_DNA"/>
</dbReference>
<dbReference type="SUPFAM" id="SSF52402">
    <property type="entry name" value="Adenine nucleotide alpha hydrolases-like"/>
    <property type="match status" value="1"/>
</dbReference>
<dbReference type="Pfam" id="PF02540">
    <property type="entry name" value="NAD_synthase"/>
    <property type="match status" value="1"/>
</dbReference>
<dbReference type="Proteomes" id="UP000664277">
    <property type="component" value="Unassembled WGS sequence"/>
</dbReference>
<reference evidence="2" key="1">
    <citation type="submission" date="2021-02" db="EMBL/GenBank/DDBJ databases">
        <title>Genome-Resolved Metagenomics of a Microbial Community Performing Photosynthetic Biological Nutrient Removal.</title>
        <authorList>
            <person name="Mcdaniel E.A."/>
        </authorList>
    </citation>
    <scope>NUCLEOTIDE SEQUENCE</scope>
    <source>
        <strain evidence="2">UWPOB_OBS1</strain>
    </source>
</reference>
<dbReference type="InterPro" id="IPR014729">
    <property type="entry name" value="Rossmann-like_a/b/a_fold"/>
</dbReference>
<comment type="caution">
    <text evidence="2">The sequence shown here is derived from an EMBL/GenBank/DDBJ whole genome shotgun (WGS) entry which is preliminary data.</text>
</comment>
<dbReference type="Gene3D" id="3.40.50.620">
    <property type="entry name" value="HUPs"/>
    <property type="match status" value="1"/>
</dbReference>
<evidence type="ECO:0000313" key="3">
    <source>
        <dbReference type="Proteomes" id="UP000664277"/>
    </source>
</evidence>
<dbReference type="AlphaFoldDB" id="A0A8J7P8G0"/>
<proteinExistence type="predicted"/>
<dbReference type="InterPro" id="IPR022310">
    <property type="entry name" value="NAD/GMP_synthase"/>
</dbReference>
<dbReference type="GO" id="GO:0006163">
    <property type="term" value="P:purine nucleotide metabolic process"/>
    <property type="evidence" value="ECO:0007669"/>
    <property type="project" value="UniProtKB-ARBA"/>
</dbReference>
<evidence type="ECO:0000259" key="1">
    <source>
        <dbReference type="Pfam" id="PF02540"/>
    </source>
</evidence>
<protein>
    <recommendedName>
        <fullName evidence="1">NAD/GMP synthase domain-containing protein</fullName>
    </recommendedName>
</protein>
<evidence type="ECO:0000313" key="2">
    <source>
        <dbReference type="EMBL" id="MBN8661844.1"/>
    </source>
</evidence>
<feature type="domain" description="NAD/GMP synthase" evidence="1">
    <location>
        <begin position="22"/>
        <end position="61"/>
    </location>
</feature>